<evidence type="ECO:0000256" key="1">
    <source>
        <dbReference type="SAM" id="Phobius"/>
    </source>
</evidence>
<reference evidence="2" key="1">
    <citation type="submission" date="2021-01" db="EMBL/GenBank/DDBJ databases">
        <authorList>
            <person name="Corre E."/>
            <person name="Pelletier E."/>
            <person name="Niang G."/>
            <person name="Scheremetjew M."/>
            <person name="Finn R."/>
            <person name="Kale V."/>
            <person name="Holt S."/>
            <person name="Cochrane G."/>
            <person name="Meng A."/>
            <person name="Brown T."/>
            <person name="Cohen L."/>
        </authorList>
    </citation>
    <scope>NUCLEOTIDE SEQUENCE</scope>
</reference>
<protein>
    <recommendedName>
        <fullName evidence="3">Protein-tyrosine sulfotransferase</fullName>
    </recommendedName>
</protein>
<gene>
    <name evidence="2" type="ORF">NSCI0253_LOCUS37716</name>
</gene>
<name>A0A7S1FFU6_NOCSC</name>
<dbReference type="Gene3D" id="3.40.50.300">
    <property type="entry name" value="P-loop containing nucleotide triphosphate hydrolases"/>
    <property type="match status" value="1"/>
</dbReference>
<feature type="transmembrane region" description="Helical" evidence="1">
    <location>
        <begin position="6"/>
        <end position="27"/>
    </location>
</feature>
<dbReference type="SUPFAM" id="SSF52540">
    <property type="entry name" value="P-loop containing nucleoside triphosphate hydrolases"/>
    <property type="match status" value="1"/>
</dbReference>
<keyword evidence="1" id="KW-1133">Transmembrane helix</keyword>
<dbReference type="EMBL" id="HBFQ01052959">
    <property type="protein sequence ID" value="CAD8863361.1"/>
    <property type="molecule type" value="Transcribed_RNA"/>
</dbReference>
<dbReference type="InterPro" id="IPR027417">
    <property type="entry name" value="P-loop_NTPase"/>
</dbReference>
<organism evidence="2">
    <name type="scientific">Noctiluca scintillans</name>
    <name type="common">Sea sparkle</name>
    <name type="synonym">Red tide dinoflagellate</name>
    <dbReference type="NCBI Taxonomy" id="2966"/>
    <lineage>
        <taxon>Eukaryota</taxon>
        <taxon>Sar</taxon>
        <taxon>Alveolata</taxon>
        <taxon>Dinophyceae</taxon>
        <taxon>Noctilucales</taxon>
        <taxon>Noctilucaceae</taxon>
        <taxon>Noctiluca</taxon>
    </lineage>
</organism>
<proteinExistence type="predicted"/>
<evidence type="ECO:0000313" key="2">
    <source>
        <dbReference type="EMBL" id="CAD8863361.1"/>
    </source>
</evidence>
<accession>A0A7S1FFU6</accession>
<keyword evidence="1" id="KW-0472">Membrane</keyword>
<evidence type="ECO:0008006" key="3">
    <source>
        <dbReference type="Google" id="ProtNLM"/>
    </source>
</evidence>
<dbReference type="AlphaFoldDB" id="A0A7S1FFU6"/>
<keyword evidence="1" id="KW-0812">Transmembrane</keyword>
<sequence>MCPVPQGLRILVMTSVFAGVIGFFLFYDLRSQLLRASSTVMSNTTPSPTTTPATFFPQDWCPSCNDPELCSRKFLFIVGTGRSGSTTLMNMVNLVPHVYLYGENGMTLVPKPVPQVHSGYLRSDSYLAGVPGQDGAWLHPPPDVADRRFRKVFPNYIWTWLEPPAIPGRIVTVRGFKEVRWTMKTLEMIMHVCPCSRFISSFRTDLEAQAATVFQRHRSVDELRQGNVQQREMLGNLSAATFEIPLELFSIEKFNKLAAWLGSNCTFTSVVHSNARDKTKVEKPSKPARCE</sequence>